<name>A0A8S3FY61_9BILA</name>
<reference evidence="1" key="1">
    <citation type="submission" date="2021-02" db="EMBL/GenBank/DDBJ databases">
        <authorList>
            <person name="Nowell W R."/>
        </authorList>
    </citation>
    <scope>NUCLEOTIDE SEQUENCE</scope>
</reference>
<evidence type="ECO:0000313" key="2">
    <source>
        <dbReference type="Proteomes" id="UP000681967"/>
    </source>
</evidence>
<comment type="caution">
    <text evidence="1">The sequence shown here is derived from an EMBL/GenBank/DDBJ whole genome shotgun (WGS) entry which is preliminary data.</text>
</comment>
<dbReference type="EMBL" id="CAJOBH010254068">
    <property type="protein sequence ID" value="CAF5144897.1"/>
    <property type="molecule type" value="Genomic_DNA"/>
</dbReference>
<gene>
    <name evidence="1" type="ORF">BYL167_LOCUS70942</name>
</gene>
<accession>A0A8S3FY61</accession>
<feature type="non-terminal residue" evidence="1">
    <location>
        <position position="1"/>
    </location>
</feature>
<organism evidence="1 2">
    <name type="scientific">Rotaria magnacalcarata</name>
    <dbReference type="NCBI Taxonomy" id="392030"/>
    <lineage>
        <taxon>Eukaryota</taxon>
        <taxon>Metazoa</taxon>
        <taxon>Spiralia</taxon>
        <taxon>Gnathifera</taxon>
        <taxon>Rotifera</taxon>
        <taxon>Eurotatoria</taxon>
        <taxon>Bdelloidea</taxon>
        <taxon>Philodinida</taxon>
        <taxon>Philodinidae</taxon>
        <taxon>Rotaria</taxon>
    </lineage>
</organism>
<protein>
    <submittedName>
        <fullName evidence="1">Uncharacterized protein</fullName>
    </submittedName>
</protein>
<sequence>MSSNISNYLLKPDFMRRPDRTFDPYAESPVDGVIAAFCSVRVISGQF</sequence>
<dbReference type="Proteomes" id="UP000681967">
    <property type="component" value="Unassembled WGS sequence"/>
</dbReference>
<proteinExistence type="predicted"/>
<evidence type="ECO:0000313" key="1">
    <source>
        <dbReference type="EMBL" id="CAF5144897.1"/>
    </source>
</evidence>
<dbReference type="AlphaFoldDB" id="A0A8S3FY61"/>